<evidence type="ECO:0000259" key="1">
    <source>
        <dbReference type="Pfam" id="PF13640"/>
    </source>
</evidence>
<dbReference type="EMBL" id="RCBY01000084">
    <property type="protein sequence ID" value="RQH40864.1"/>
    <property type="molecule type" value="Genomic_DNA"/>
</dbReference>
<evidence type="ECO:0000313" key="2">
    <source>
        <dbReference type="EMBL" id="RQH40864.1"/>
    </source>
</evidence>
<proteinExistence type="predicted"/>
<accession>A0A3N6QWJ1</accession>
<dbReference type="Proteomes" id="UP000269154">
    <property type="component" value="Unassembled WGS sequence"/>
</dbReference>
<organism evidence="2 3">
    <name type="scientific">Okeania hirsuta</name>
    <dbReference type="NCBI Taxonomy" id="1458930"/>
    <lineage>
        <taxon>Bacteria</taxon>
        <taxon>Bacillati</taxon>
        <taxon>Cyanobacteriota</taxon>
        <taxon>Cyanophyceae</taxon>
        <taxon>Oscillatoriophycideae</taxon>
        <taxon>Oscillatoriales</taxon>
        <taxon>Microcoleaceae</taxon>
        <taxon>Okeania</taxon>
    </lineage>
</organism>
<dbReference type="OrthoDB" id="9812472at2"/>
<sequence length="210" mass="24864">MFWMYPEKKYNQTPFTCYDGSQPSHFCQKGENWGAFTTQECDLIISFSQNLFKDKSHRFEGLHQNYRQANAWEISQTETTNWLWQRLINNLITANNRWWNYDIVGIIEPLQLLCYDSTNNSNQIKDNCDLHIDNEYPFSCRKISFSVELSDPKTYEGAKLNLYLQENPQILPINKGTMIMFPSFILHEVTPIIEGKRWELIGWISGPQFR</sequence>
<dbReference type="Pfam" id="PF13640">
    <property type="entry name" value="2OG-FeII_Oxy_3"/>
    <property type="match status" value="1"/>
</dbReference>
<keyword evidence="3" id="KW-1185">Reference proteome</keyword>
<gene>
    <name evidence="2" type="ORF">D5R40_15895</name>
</gene>
<comment type="caution">
    <text evidence="2">The sequence shown here is derived from an EMBL/GenBank/DDBJ whole genome shotgun (WGS) entry which is preliminary data.</text>
</comment>
<name>A0A3N6QWJ1_9CYAN</name>
<reference evidence="2 3" key="1">
    <citation type="journal article" date="2018" name="ACS Chem. Biol.">
        <title>Ketoreductase domain dysfunction expands chemodiversity: malyngamide biosynthesis in the cyanobacterium Okeania hirsuta.</title>
        <authorList>
            <person name="Moss N.A."/>
            <person name="Leao T."/>
            <person name="Rankin M."/>
            <person name="McCullough T.M."/>
            <person name="Qu P."/>
            <person name="Korobeynikov A."/>
            <person name="Smith J.L."/>
            <person name="Gerwick L."/>
            <person name="Gerwick W.H."/>
        </authorList>
    </citation>
    <scope>NUCLEOTIDE SEQUENCE [LARGE SCALE GENOMIC DNA]</scope>
    <source>
        <strain evidence="2 3">PAB10Feb10-1</strain>
    </source>
</reference>
<evidence type="ECO:0000313" key="3">
    <source>
        <dbReference type="Proteomes" id="UP000269154"/>
    </source>
</evidence>
<protein>
    <submittedName>
        <fullName evidence="2">2OG-Fe(II) oxygenase</fullName>
    </submittedName>
</protein>
<dbReference type="Gene3D" id="2.60.120.620">
    <property type="entry name" value="q2cbj1_9rhob like domain"/>
    <property type="match status" value="1"/>
</dbReference>
<dbReference type="InterPro" id="IPR044862">
    <property type="entry name" value="Pro_4_hyd_alph_FE2OG_OXY"/>
</dbReference>
<feature type="domain" description="Prolyl 4-hydroxylase alpha subunit Fe(2+) 2OG dioxygenase" evidence="1">
    <location>
        <begin position="126"/>
        <end position="204"/>
    </location>
</feature>
<dbReference type="AlphaFoldDB" id="A0A3N6QWJ1"/>